<organism evidence="4 8">
    <name type="scientific">Solanum pennellii</name>
    <name type="common">Tomato</name>
    <name type="synonym">Lycopersicon pennellii</name>
    <dbReference type="NCBI Taxonomy" id="28526"/>
    <lineage>
        <taxon>Eukaryota</taxon>
        <taxon>Viridiplantae</taxon>
        <taxon>Streptophyta</taxon>
        <taxon>Embryophyta</taxon>
        <taxon>Tracheophyta</taxon>
        <taxon>Spermatophyta</taxon>
        <taxon>Magnoliopsida</taxon>
        <taxon>eudicotyledons</taxon>
        <taxon>Gunneridae</taxon>
        <taxon>Pentapetalae</taxon>
        <taxon>asterids</taxon>
        <taxon>lamiids</taxon>
        <taxon>Solanales</taxon>
        <taxon>Solanaceae</taxon>
        <taxon>Solanoideae</taxon>
        <taxon>Solaneae</taxon>
        <taxon>Solanum</taxon>
        <taxon>Solanum subgen. Lycopersicon</taxon>
    </lineage>
</organism>
<feature type="compositionally biased region" description="Polar residues" evidence="1">
    <location>
        <begin position="503"/>
        <end position="522"/>
    </location>
</feature>
<reference evidence="5 6" key="2">
    <citation type="submission" date="2025-05" db="UniProtKB">
        <authorList>
            <consortium name="RefSeq"/>
        </authorList>
    </citation>
    <scope>IDENTIFICATION</scope>
</reference>
<reference evidence="4" key="1">
    <citation type="journal article" date="2014" name="Nat. Genet.">
        <title>The genome of the stress-tolerant wild tomato species Solanum pennellii.</title>
        <authorList>
            <person name="Bolger A."/>
            <person name="Scossa F."/>
            <person name="Bolger M.E."/>
            <person name="Lanz C."/>
            <person name="Maumus F."/>
            <person name="Tohge T."/>
            <person name="Quesneville H."/>
            <person name="Alseekh S."/>
            <person name="Sorensen I."/>
            <person name="Lichtenstein G."/>
            <person name="Fich E.A."/>
            <person name="Conte M."/>
            <person name="Keller H."/>
            <person name="Schneeberger K."/>
            <person name="Schwacke R."/>
            <person name="Ofner I."/>
            <person name="Vrebalov J."/>
            <person name="Xu Y."/>
            <person name="Osorio S."/>
            <person name="Aflitos S.A."/>
            <person name="Schijlen E."/>
            <person name="Jimenez-Gomez J.M."/>
            <person name="Ryngajllo M."/>
            <person name="Kimura S."/>
            <person name="Kumar R."/>
            <person name="Koenig D."/>
            <person name="Headland L.R."/>
            <person name="Maloof J.N."/>
            <person name="Sinha N."/>
            <person name="van Ham R.C."/>
            <person name="Lankhorst R.K."/>
            <person name="Mao L."/>
            <person name="Vogel A."/>
            <person name="Arsova B."/>
            <person name="Panstruga R."/>
            <person name="Fei Z."/>
            <person name="Rose J.K."/>
            <person name="Zamir D."/>
            <person name="Carrari F."/>
            <person name="Giovannoni J.J."/>
            <person name="Weigel D."/>
            <person name="Usadel B."/>
            <person name="Fernie A.R."/>
        </authorList>
    </citation>
    <scope>NUCLEOTIDE SEQUENCE [LARGE SCALE GENOMIC DNA]</scope>
</reference>
<evidence type="ECO:0000259" key="3">
    <source>
        <dbReference type="Pfam" id="PF21029"/>
    </source>
</evidence>
<dbReference type="InterPro" id="IPR009755">
    <property type="entry name" value="RMC1_C"/>
</dbReference>
<feature type="compositionally biased region" description="Low complexity" evidence="1">
    <location>
        <begin position="487"/>
        <end position="502"/>
    </location>
</feature>
<accession>A0ABM1V6K3</accession>
<dbReference type="RefSeq" id="XP_027771369.1">
    <property type="nucleotide sequence ID" value="XM_027915568.1"/>
</dbReference>
<name>A0ABM1V6K3_SOLPN</name>
<dbReference type="PANTHER" id="PTHR12897">
    <property type="entry name" value="COLON CANCER-ASSOCIATED PROTEIN MIC1"/>
    <property type="match status" value="1"/>
</dbReference>
<dbReference type="PANTHER" id="PTHR12897:SF4">
    <property type="entry name" value="REGULATOR OF MON1-CCZ1 COMPLEX"/>
    <property type="match status" value="1"/>
</dbReference>
<feature type="domain" description="Mic1" evidence="2">
    <location>
        <begin position="552"/>
        <end position="743"/>
    </location>
</feature>
<evidence type="ECO:0000259" key="2">
    <source>
        <dbReference type="Pfam" id="PF07035"/>
    </source>
</evidence>
<evidence type="ECO:0000313" key="8">
    <source>
        <dbReference type="RefSeq" id="XP_027771371.1"/>
    </source>
</evidence>
<dbReference type="RefSeq" id="XP_027771370.1">
    <property type="nucleotide sequence ID" value="XM_027915569.1"/>
</dbReference>
<dbReference type="InterPro" id="IPR049040">
    <property type="entry name" value="RMC1_N"/>
</dbReference>
<feature type="domain" description="Regulator of MON1-CCZ1 complex N-terminal" evidence="3">
    <location>
        <begin position="39"/>
        <end position="154"/>
    </location>
</feature>
<dbReference type="Pfam" id="PF07035">
    <property type="entry name" value="RMC1_C"/>
    <property type="match status" value="1"/>
</dbReference>
<proteinExistence type="predicted"/>
<sequence>MSAQASSSQPSGFGSSGALSHVYIQYPPLRCTISGARNIFYDEGTKQLIVPTSDQVFCWKTTPFNPNVTPSSDQIGEGPVLSIRYSLDLKLLAVQRSTHEVQIQNRESGDTFSFKCRSGSERILGFFWTDSPTCDIVFVKTSGLELFSCSSGIRSLQLVETKKLNVSWYVYTHESRLVLLATGMQCKNLTGYQISSVGIVRLPRFDMAMAKSEVNSKPVLAAEDVYIVTVYGRIYCLQLDKIAMQLHCYRFYRDAVIQQGSLPVYSNKIAVSVVDNVLLVHQVDAKVVIIYDIFADSQVPVSAPLPLLVRGFSRANAAASQLMGQNIEGLEGKDSNHGETIIYADEWVFLVPDLICDTANGVLWKIHLDLEAISSSSSEVQTVLEFLQRRKLEANKAKQLCLAMARTIILERRPVPMVARAIDVLVNCFSLSIKTGKHHMGSKVERSSTTSGSNVNSALDESISQADTSEKSPKQESGSGTHDKSIVKSSSITSESEDNVSSAQNRGKSVNVDLSSSEQNGGNLVGTDVSGDEAQPSVVRLQAPGSGSTSLRTDEQQESLVTSAAVSPDDLCSFVFVPVEEEMAGDSSYLVAIIVEFLRRSCIHSFSANLERLKVPLNIYVLMIQLLARNENYAELGLFIMNKIIEPSKEVAMQLLASGRHNFQTRKLGLDMLRELALHHDYVLLLVQDGYYLEALRYARKTKVNTVQPSLFLEAAYASNDSQHLAAVLRFFSDFIPRFKSTTDHQTFSRYLAEMNTMITASGTKP</sequence>
<evidence type="ECO:0000313" key="5">
    <source>
        <dbReference type="RefSeq" id="XP_027771368.1"/>
    </source>
</evidence>
<dbReference type="Pfam" id="PF21029">
    <property type="entry name" value="RMC1_N"/>
    <property type="match status" value="1"/>
</dbReference>
<evidence type="ECO:0000313" key="4">
    <source>
        <dbReference type="Proteomes" id="UP000694930"/>
    </source>
</evidence>
<dbReference type="RefSeq" id="XP_027771368.1">
    <property type="nucleotide sequence ID" value="XM_027915567.1"/>
</dbReference>
<evidence type="ECO:0000256" key="1">
    <source>
        <dbReference type="SAM" id="MobiDB-lite"/>
    </source>
</evidence>
<keyword evidence="4" id="KW-1185">Reference proteome</keyword>
<dbReference type="GeneID" id="107014838"/>
<dbReference type="RefSeq" id="XP_027771371.1">
    <property type="nucleotide sequence ID" value="XM_027915570.1"/>
</dbReference>
<gene>
    <name evidence="5 6 7 8" type="primary">LOC107014838</name>
</gene>
<evidence type="ECO:0000313" key="6">
    <source>
        <dbReference type="RefSeq" id="XP_027771369.1"/>
    </source>
</evidence>
<evidence type="ECO:0000313" key="7">
    <source>
        <dbReference type="RefSeq" id="XP_027771370.1"/>
    </source>
</evidence>
<dbReference type="Proteomes" id="UP000694930">
    <property type="component" value="Chromosome 3"/>
</dbReference>
<protein>
    <submittedName>
        <fullName evidence="5 6">Uncharacterized protein LOC107014838 isoform X1</fullName>
    </submittedName>
</protein>
<feature type="region of interest" description="Disordered" evidence="1">
    <location>
        <begin position="461"/>
        <end position="533"/>
    </location>
</feature>
<dbReference type="InterPro" id="IPR040371">
    <property type="entry name" value="RMC1"/>
</dbReference>